<protein>
    <submittedName>
        <fullName evidence="1">HYDIN</fullName>
    </submittedName>
</protein>
<dbReference type="EMBL" id="VXIV02001621">
    <property type="protein sequence ID" value="KAF6031346.1"/>
    <property type="molecule type" value="Genomic_DNA"/>
</dbReference>
<dbReference type="OrthoDB" id="442692at2759"/>
<name>A0A7J7K178_BUGNE</name>
<dbReference type="AlphaFoldDB" id="A0A7J7K178"/>
<reference evidence="1" key="1">
    <citation type="submission" date="2020-06" db="EMBL/GenBank/DDBJ databases">
        <title>Draft genome of Bugula neritina, a colonial animal packing powerful symbionts and potential medicines.</title>
        <authorList>
            <person name="Rayko M."/>
        </authorList>
    </citation>
    <scope>NUCLEOTIDE SEQUENCE [LARGE SCALE GENOMIC DNA]</scope>
    <source>
        <strain evidence="1">Kwan_BN1</strain>
    </source>
</reference>
<dbReference type="Proteomes" id="UP000593567">
    <property type="component" value="Unassembled WGS sequence"/>
</dbReference>
<accession>A0A7J7K178</accession>
<evidence type="ECO:0000313" key="1">
    <source>
        <dbReference type="EMBL" id="KAF6031346.1"/>
    </source>
</evidence>
<dbReference type="PANTHER" id="PTHR23053:SF0">
    <property type="entry name" value="HYDROCEPHALUS-INDUCING PROTEIN HOMOLOG"/>
    <property type="match status" value="1"/>
</dbReference>
<gene>
    <name evidence="1" type="ORF">EB796_010349</name>
</gene>
<dbReference type="InterPro" id="IPR033305">
    <property type="entry name" value="Hydin-like"/>
</dbReference>
<comment type="caution">
    <text evidence="1">The sequence shown here is derived from an EMBL/GenBank/DDBJ whole genome shotgun (WGS) entry which is preliminary data.</text>
</comment>
<dbReference type="GO" id="GO:1904158">
    <property type="term" value="P:axonemal central apparatus assembly"/>
    <property type="evidence" value="ECO:0007669"/>
    <property type="project" value="TreeGrafter"/>
</dbReference>
<evidence type="ECO:0000313" key="2">
    <source>
        <dbReference type="Proteomes" id="UP000593567"/>
    </source>
</evidence>
<organism evidence="1 2">
    <name type="scientific">Bugula neritina</name>
    <name type="common">Brown bryozoan</name>
    <name type="synonym">Sertularia neritina</name>
    <dbReference type="NCBI Taxonomy" id="10212"/>
    <lineage>
        <taxon>Eukaryota</taxon>
        <taxon>Metazoa</taxon>
        <taxon>Spiralia</taxon>
        <taxon>Lophotrochozoa</taxon>
        <taxon>Bryozoa</taxon>
        <taxon>Gymnolaemata</taxon>
        <taxon>Cheilostomatida</taxon>
        <taxon>Flustrina</taxon>
        <taxon>Buguloidea</taxon>
        <taxon>Bugulidae</taxon>
        <taxon>Bugula</taxon>
    </lineage>
</organism>
<dbReference type="PANTHER" id="PTHR23053">
    <property type="entry name" value="DLEC1 DELETED IN LUNG AND ESOPHAGEAL CANCER 1"/>
    <property type="match status" value="1"/>
</dbReference>
<dbReference type="GO" id="GO:0003341">
    <property type="term" value="P:cilium movement"/>
    <property type="evidence" value="ECO:0007669"/>
    <property type="project" value="TreeGrafter"/>
</dbReference>
<sequence>MVLQVKFFPGVPDKFEKSFKIQVAHFEPETITIFCEGIFPRICLDLPRYSDPEGHYKNLSEIARDNLTSLPFLKQSKHTGAAPG</sequence>
<proteinExistence type="predicted"/>
<keyword evidence="2" id="KW-1185">Reference proteome</keyword>
<dbReference type="GO" id="GO:0005930">
    <property type="term" value="C:axoneme"/>
    <property type="evidence" value="ECO:0007669"/>
    <property type="project" value="TreeGrafter"/>
</dbReference>